<feature type="binding site" evidence="7">
    <location>
        <position position="57"/>
    </location>
    <ligand>
        <name>Zn(2+)</name>
        <dbReference type="ChEBI" id="CHEBI:29105"/>
    </ligand>
</feature>
<evidence type="ECO:0000256" key="1">
    <source>
        <dbReference type="ARBA" id="ARBA00012864"/>
    </source>
</evidence>
<feature type="binding site" evidence="7">
    <location>
        <position position="227"/>
    </location>
    <ligand>
        <name>Fe(3+)</name>
        <dbReference type="ChEBI" id="CHEBI:29034"/>
    </ligand>
</feature>
<feature type="binding site" evidence="7">
    <location>
        <position position="59"/>
    </location>
    <ligand>
        <name>Fe(3+)</name>
        <dbReference type="ChEBI" id="CHEBI:29034"/>
    </ligand>
</feature>
<dbReference type="NCBIfam" id="TIGR01224">
    <property type="entry name" value="hutI"/>
    <property type="match status" value="1"/>
</dbReference>
<comment type="pathway">
    <text evidence="7">Amino-acid degradation; L-histidine degradation into L-glutamate; N-formimidoyl-L-glutamate from L-histidine: step 3/3.</text>
</comment>
<feature type="binding site" evidence="7">
    <location>
        <position position="302"/>
    </location>
    <ligand>
        <name>Fe(3+)</name>
        <dbReference type="ChEBI" id="CHEBI:29034"/>
    </ligand>
</feature>
<proteinExistence type="inferred from homology"/>
<feature type="binding site" evidence="7">
    <location>
        <position position="57"/>
    </location>
    <ligand>
        <name>Fe(3+)</name>
        <dbReference type="ChEBI" id="CHEBI:29034"/>
    </ligand>
</feature>
<evidence type="ECO:0000313" key="11">
    <source>
        <dbReference type="Proteomes" id="UP000755104"/>
    </source>
</evidence>
<keyword evidence="5 7" id="KW-0862">Zinc</keyword>
<feature type="binding site" evidence="7">
    <location>
        <position position="304"/>
    </location>
    <ligand>
        <name>N-formimidoyl-L-glutamate</name>
        <dbReference type="ChEBI" id="CHEBI:58928"/>
    </ligand>
</feature>
<evidence type="ECO:0000256" key="6">
    <source>
        <dbReference type="ARBA" id="ARBA00023004"/>
    </source>
</evidence>
<keyword evidence="11" id="KW-1185">Reference proteome</keyword>
<feature type="binding site" evidence="7">
    <location>
        <position position="162"/>
    </location>
    <ligand>
        <name>4-imidazolone-5-propanoate</name>
        <dbReference type="ChEBI" id="CHEBI:77893"/>
    </ligand>
</feature>
<feature type="binding site" evidence="7">
    <location>
        <position position="227"/>
    </location>
    <ligand>
        <name>Zn(2+)</name>
        <dbReference type="ChEBI" id="CHEBI:29105"/>
    </ligand>
</feature>
<feature type="domain" description="Amidohydrolase-related" evidence="8">
    <location>
        <begin position="48"/>
        <end position="368"/>
    </location>
</feature>
<dbReference type="Gene3D" id="3.20.20.140">
    <property type="entry name" value="Metal-dependent hydrolases"/>
    <property type="match status" value="1"/>
</dbReference>
<dbReference type="EC" id="3.5.2.7" evidence="1 7"/>
<dbReference type="SUPFAM" id="SSF51556">
    <property type="entry name" value="Metallo-dependent hydrolases"/>
    <property type="match status" value="1"/>
</dbReference>
<dbReference type="GO" id="GO:0050480">
    <property type="term" value="F:imidazolonepropionase activity"/>
    <property type="evidence" value="ECO:0007669"/>
    <property type="project" value="UniProtKB-EC"/>
</dbReference>
<dbReference type="Gene3D" id="2.30.40.10">
    <property type="entry name" value="Urease, subunit C, domain 1"/>
    <property type="match status" value="1"/>
</dbReference>
<feature type="binding site" evidence="7">
    <location>
        <position position="306"/>
    </location>
    <ligand>
        <name>N-formimidoyl-L-glutamate</name>
        <dbReference type="ChEBI" id="CHEBI:58928"/>
    </ligand>
</feature>
<comment type="subcellular location">
    <subcellularLocation>
        <location evidence="7">Cytoplasm</location>
    </subcellularLocation>
</comment>
<gene>
    <name evidence="7 10" type="primary">hutI</name>
    <name evidence="10" type="ORF">K3174_09515</name>
</gene>
<keyword evidence="3 7" id="KW-0378">Hydrolase</keyword>
<comment type="caution">
    <text evidence="10">The sequence shown here is derived from an EMBL/GenBank/DDBJ whole genome shotgun (WGS) entry which is preliminary data.</text>
</comment>
<feature type="binding site" evidence="7">
    <location>
        <position position="129"/>
    </location>
    <ligand>
        <name>N-formimidoyl-L-glutamate</name>
        <dbReference type="ChEBI" id="CHEBI:58928"/>
    </ligand>
</feature>
<evidence type="ECO:0000256" key="5">
    <source>
        <dbReference type="ARBA" id="ARBA00022833"/>
    </source>
</evidence>
<dbReference type="PANTHER" id="PTHR42752:SF1">
    <property type="entry name" value="IMIDAZOLONEPROPIONASE-RELATED"/>
    <property type="match status" value="1"/>
</dbReference>
<dbReference type="Pfam" id="PF22039">
    <property type="entry name" value="HUTI_composite_bact"/>
    <property type="match status" value="1"/>
</dbReference>
<comment type="similarity">
    <text evidence="7">Belongs to the metallo-dependent hydrolases superfamily. HutI family.</text>
</comment>
<dbReference type="InterPro" id="IPR011059">
    <property type="entry name" value="Metal-dep_hydrolase_composite"/>
</dbReference>
<comment type="cofactor">
    <cofactor evidence="7">
        <name>Zn(2+)</name>
        <dbReference type="ChEBI" id="CHEBI:29105"/>
    </cofactor>
    <cofactor evidence="7">
        <name>Fe(3+)</name>
        <dbReference type="ChEBI" id="CHEBI:29034"/>
    </cofactor>
    <text evidence="7">Binds 1 zinc or iron ion per subunit.</text>
</comment>
<dbReference type="InterPro" id="IPR005920">
    <property type="entry name" value="HutI"/>
</dbReference>
<protein>
    <recommendedName>
        <fullName evidence="1 7">Imidazolonepropionase</fullName>
        <ecNumber evidence="1 7">3.5.2.7</ecNumber>
    </recommendedName>
    <alternativeName>
        <fullName evidence="7">Imidazolone-5-propionate hydrolase</fullName>
    </alternativeName>
</protein>
<dbReference type="SUPFAM" id="SSF51338">
    <property type="entry name" value="Composite domain of metallo-dependent hydrolases"/>
    <property type="match status" value="1"/>
</dbReference>
<feature type="binding site" evidence="7">
    <location>
        <position position="129"/>
    </location>
    <ligand>
        <name>4-imidazolone-5-propanoate</name>
        <dbReference type="ChEBI" id="CHEBI:77893"/>
    </ligand>
</feature>
<reference evidence="10 11" key="1">
    <citation type="submission" date="2021-08" db="EMBL/GenBank/DDBJ databases">
        <title>Comparative Genomics Analysis of the Genus Qipengyuania Reveals Extensive Genetic Diversity and Metabolic Versatility, Including the Description of Fifteen Novel Species.</title>
        <authorList>
            <person name="Liu Y."/>
        </authorList>
    </citation>
    <scope>NUCLEOTIDE SEQUENCE [LARGE SCALE GENOMIC DNA]</scope>
    <source>
        <strain evidence="10 11">6D47A</strain>
    </source>
</reference>
<evidence type="ECO:0000259" key="9">
    <source>
        <dbReference type="Pfam" id="PF22039"/>
    </source>
</evidence>
<feature type="binding site" evidence="7">
    <location>
        <position position="302"/>
    </location>
    <ligand>
        <name>Zn(2+)</name>
        <dbReference type="ChEBI" id="CHEBI:29105"/>
    </ligand>
</feature>
<dbReference type="InterPro" id="IPR054418">
    <property type="entry name" value="MQNX/HUTI_composite_N"/>
</dbReference>
<sequence>MVTGGAPYGLVRDAAIAVADGRIAWVGARAELPQDWTGVEQHNLGGALVTPALVDCHTHLVFGGDRSREFALRLEGASYEEIARAGGGIRSTVSATRDASDEELLASALRRVDDLIADGVAVIEVKSGYGLSIEHELRMLRVARAIEAKRPVRIRTSWLAAHALPPEFEGEADRYIDEVAIPGLEAAAAERLVDAVDGFCEGIGFTPEQMRRVFDQALDLQLRVKLHAEQLSDLKGAVLAAEYDALSADHLEWLAPEDALLLAEKDVVAVLLPGAFYALRETRLPPMDALREAGVAMALATDCNPGSSPLSSLRLAMNMGCTLFRMTAEEALAGATRNGAKALGLEAEYGTIEPGKRADLAIWDAPHPDYLSYWIGGHLLRGRIGAGTYHDA</sequence>
<accession>A0ABS7JCQ5</accession>
<dbReference type="CDD" id="cd01296">
    <property type="entry name" value="Imidazolone-5PH"/>
    <property type="match status" value="1"/>
</dbReference>
<evidence type="ECO:0000256" key="7">
    <source>
        <dbReference type="HAMAP-Rule" id="MF_00372"/>
    </source>
</evidence>
<dbReference type="Proteomes" id="UP000755104">
    <property type="component" value="Unassembled WGS sequence"/>
</dbReference>
<dbReference type="InterPro" id="IPR032466">
    <property type="entry name" value="Metal_Hydrolase"/>
</dbReference>
<name>A0ABS7JCQ5_9SPHN</name>
<evidence type="ECO:0000313" key="10">
    <source>
        <dbReference type="EMBL" id="MBX7482772.1"/>
    </source>
</evidence>
<organism evidence="10 11">
    <name type="scientific">Qipengyuania qiaonensis</name>
    <dbReference type="NCBI Taxonomy" id="2867240"/>
    <lineage>
        <taxon>Bacteria</taxon>
        <taxon>Pseudomonadati</taxon>
        <taxon>Pseudomonadota</taxon>
        <taxon>Alphaproteobacteria</taxon>
        <taxon>Sphingomonadales</taxon>
        <taxon>Erythrobacteraceae</taxon>
        <taxon>Qipengyuania</taxon>
    </lineage>
</organism>
<dbReference type="Pfam" id="PF01979">
    <property type="entry name" value="Amidohydro_1"/>
    <property type="match status" value="1"/>
</dbReference>
<feature type="binding site" evidence="7">
    <location>
        <position position="59"/>
    </location>
    <ligand>
        <name>Zn(2+)</name>
        <dbReference type="ChEBI" id="CHEBI:29105"/>
    </ligand>
</feature>
<feature type="binding site" evidence="7">
    <location>
        <position position="66"/>
    </location>
    <ligand>
        <name>4-imidazolone-5-propanoate</name>
        <dbReference type="ChEBI" id="CHEBI:77893"/>
    </ligand>
</feature>
<comment type="catalytic activity">
    <reaction evidence="7">
        <text>4-imidazolone-5-propanoate + H2O = N-formimidoyl-L-glutamate</text>
        <dbReference type="Rhea" id="RHEA:23660"/>
        <dbReference type="ChEBI" id="CHEBI:15377"/>
        <dbReference type="ChEBI" id="CHEBI:58928"/>
        <dbReference type="ChEBI" id="CHEBI:77893"/>
        <dbReference type="EC" id="3.5.2.7"/>
    </reaction>
</comment>
<evidence type="ECO:0000256" key="2">
    <source>
        <dbReference type="ARBA" id="ARBA00022723"/>
    </source>
</evidence>
<evidence type="ECO:0000259" key="8">
    <source>
        <dbReference type="Pfam" id="PF01979"/>
    </source>
</evidence>
<evidence type="ECO:0000256" key="4">
    <source>
        <dbReference type="ARBA" id="ARBA00022808"/>
    </source>
</evidence>
<dbReference type="InterPro" id="IPR006680">
    <property type="entry name" value="Amidohydro-rel"/>
</dbReference>
<evidence type="ECO:0000256" key="3">
    <source>
        <dbReference type="ARBA" id="ARBA00022801"/>
    </source>
</evidence>
<dbReference type="HAMAP" id="MF_00372">
    <property type="entry name" value="HutI"/>
    <property type="match status" value="1"/>
</dbReference>
<feature type="domain" description="Aminodeoxyfutalosine deaminase/Imidazolonepropionase-like composite" evidence="9">
    <location>
        <begin position="14"/>
        <end position="35"/>
    </location>
</feature>
<feature type="binding site" evidence="7">
    <location>
        <position position="307"/>
    </location>
    <ligand>
        <name>4-imidazolone-5-propanoate</name>
        <dbReference type="ChEBI" id="CHEBI:77893"/>
    </ligand>
</feature>
<keyword evidence="7" id="KW-0963">Cytoplasm</keyword>
<feature type="binding site" evidence="7">
    <location>
        <position position="230"/>
    </location>
    <ligand>
        <name>4-imidazolone-5-propanoate</name>
        <dbReference type="ChEBI" id="CHEBI:77893"/>
    </ligand>
</feature>
<keyword evidence="4 7" id="KW-0369">Histidine metabolism</keyword>
<comment type="function">
    <text evidence="7">Catalyzes the hydrolytic cleavage of the carbon-nitrogen bond in imidazolone-5-propanoate to yield N-formimidoyl-L-glutamate. It is the third step in the universal histidine degradation pathway.</text>
</comment>
<keyword evidence="6 7" id="KW-0408">Iron</keyword>
<keyword evidence="2 7" id="KW-0479">Metal-binding</keyword>
<dbReference type="PANTHER" id="PTHR42752">
    <property type="entry name" value="IMIDAZOLONEPROPIONASE"/>
    <property type="match status" value="1"/>
</dbReference>
<dbReference type="EMBL" id="JAIGNO010000005">
    <property type="protein sequence ID" value="MBX7482772.1"/>
    <property type="molecule type" value="Genomic_DNA"/>
</dbReference>